<evidence type="ECO:0000313" key="1">
    <source>
        <dbReference type="Proteomes" id="UP001652622"/>
    </source>
</evidence>
<evidence type="ECO:0000313" key="2">
    <source>
        <dbReference type="RefSeq" id="XP_060547100.1"/>
    </source>
</evidence>
<reference evidence="2" key="1">
    <citation type="submission" date="2025-08" db="UniProtKB">
        <authorList>
            <consortium name="RefSeq"/>
        </authorList>
    </citation>
    <scope>IDENTIFICATION</scope>
    <source>
        <tissue evidence="2">Blood</tissue>
    </source>
</reference>
<protein>
    <submittedName>
        <fullName evidence="2">Uncharacterized protein LOC117662428</fullName>
    </submittedName>
</protein>
<dbReference type="GeneID" id="117662428"/>
<keyword evidence="1" id="KW-1185">Reference proteome</keyword>
<organism evidence="1 2">
    <name type="scientific">Pantherophis guttatus</name>
    <name type="common">Corn snake</name>
    <name type="synonym">Elaphe guttata</name>
    <dbReference type="NCBI Taxonomy" id="94885"/>
    <lineage>
        <taxon>Eukaryota</taxon>
        <taxon>Metazoa</taxon>
        <taxon>Chordata</taxon>
        <taxon>Craniata</taxon>
        <taxon>Vertebrata</taxon>
        <taxon>Euteleostomi</taxon>
        <taxon>Lepidosauria</taxon>
        <taxon>Squamata</taxon>
        <taxon>Bifurcata</taxon>
        <taxon>Unidentata</taxon>
        <taxon>Episquamata</taxon>
        <taxon>Toxicofera</taxon>
        <taxon>Serpentes</taxon>
        <taxon>Colubroidea</taxon>
        <taxon>Colubridae</taxon>
        <taxon>Colubrinae</taxon>
        <taxon>Pantherophis</taxon>
    </lineage>
</organism>
<dbReference type="Proteomes" id="UP001652622">
    <property type="component" value="Unplaced"/>
</dbReference>
<proteinExistence type="predicted"/>
<accession>A0ABM3ZFE8</accession>
<gene>
    <name evidence="2" type="primary">LOC117662428</name>
</gene>
<sequence length="210" mass="24201">MLRIVGRNILKLQAGCRQPSAPERHAALLSPCCGSLSAEPTTGWPCPLPSPPSHSSPDLRSILDFTRLKYRECTVLLLNQVMNILKYSLLVKELQSLLCHSICHLEHHNPREIIGETFELDPKIFLLGILKTEMGKKKKYLAVHITTAARISFAQQWKEKKIPTKEQVIGKIMECAEMNKLTLEINDREDTDYYSVWDKWYGWLEKRKMK</sequence>
<name>A0ABM3ZFE8_PANGU</name>
<dbReference type="RefSeq" id="XP_060547100.1">
    <property type="nucleotide sequence ID" value="XM_060691117.1"/>
</dbReference>